<dbReference type="EMBL" id="CP028488">
    <property type="protein sequence ID" value="AVX40621.1"/>
    <property type="molecule type" value="Genomic_DNA"/>
</dbReference>
<dbReference type="SUPFAM" id="SSF160940">
    <property type="entry name" value="Api92-like"/>
    <property type="match status" value="1"/>
</dbReference>
<keyword evidence="4" id="KW-1185">Reference proteome</keyword>
<dbReference type="InterPro" id="IPR041329">
    <property type="entry name" value="YubB_C"/>
</dbReference>
<geneLocation type="plasmid" evidence="3 4">
    <name>unnamed1</name>
</geneLocation>
<evidence type="ECO:0000313" key="3">
    <source>
        <dbReference type="EMBL" id="AVX40621.1"/>
    </source>
</evidence>
<accession>A0ABM6V0T5</accession>
<evidence type="ECO:0000313" key="4">
    <source>
        <dbReference type="Proteomes" id="UP000240908"/>
    </source>
</evidence>
<evidence type="ECO:0000259" key="1">
    <source>
        <dbReference type="Pfam" id="PF06924"/>
    </source>
</evidence>
<dbReference type="InterPro" id="IPR023136">
    <property type="entry name" value="Api92-like_dom_sf"/>
</dbReference>
<keyword evidence="3" id="KW-0614">Plasmid</keyword>
<dbReference type="Pfam" id="PF06924">
    <property type="entry name" value="DUF1281"/>
    <property type="match status" value="1"/>
</dbReference>
<name>A0ABM6V0T5_9GAMM</name>
<feature type="domain" description="YubB ferredoxin-like" evidence="2">
    <location>
        <begin position="225"/>
        <end position="287"/>
    </location>
</feature>
<proteinExistence type="predicted"/>
<protein>
    <submittedName>
        <fullName evidence="3">DUF1281 domain-containing protein</fullName>
    </submittedName>
</protein>
<organism evidence="3 4">
    <name type="scientific">Yersinia massiliensis</name>
    <dbReference type="NCBI Taxonomy" id="419257"/>
    <lineage>
        <taxon>Bacteria</taxon>
        <taxon>Pseudomonadati</taxon>
        <taxon>Pseudomonadota</taxon>
        <taxon>Gammaproteobacteria</taxon>
        <taxon>Enterobacterales</taxon>
        <taxon>Yersiniaceae</taxon>
        <taxon>Yersinia</taxon>
    </lineage>
</organism>
<evidence type="ECO:0000259" key="2">
    <source>
        <dbReference type="Pfam" id="PF18406"/>
    </source>
</evidence>
<dbReference type="Proteomes" id="UP000240908">
    <property type="component" value="Plasmid unnamed1"/>
</dbReference>
<dbReference type="Gene3D" id="3.30.70.1270">
    <property type="entry name" value="Api92-like domains"/>
    <property type="match status" value="1"/>
</dbReference>
<sequence>MGVCNMPNWCANRLIVTGSKEQLDAVEAFALGEMPHKYEMAIKQSIRLFVAGCAGLLQTVDGSEYTPYLDLTSTGRGVISPENLAFTEWVTLLLNNVELDDTACTYIDRLYGQSGIGDKTWETLPDAAQETIESLFKEKGYDWFNCTVSGTSPSYSEYWDLPLSIDNGQPFDMRSLLPTRLANEVNGFNGRLLANISSSCSLYLSLYEVKWPTACSLDVFGETCELTLDFDTPWGPPSNDVLSALSRQFDCDVMHYFSESGCGFCGYGEYSKGDLLDGANDNIEFEEFMGDDGYEYSREIGPDYIIDNLPHFGG</sequence>
<feature type="domain" description="DUF1281" evidence="1">
    <location>
        <begin position="37"/>
        <end position="211"/>
    </location>
</feature>
<dbReference type="Gene3D" id="1.10.3530.10">
    <property type="entry name" value="Api92-like"/>
    <property type="match status" value="1"/>
</dbReference>
<gene>
    <name evidence="3" type="ORF">DA391_23365</name>
</gene>
<reference evidence="4" key="1">
    <citation type="journal article" date="2018" name="Genome Announc.">
        <title>First complete genome sequence of Yersinia massiliensis.</title>
        <authorList>
            <person name="Thomas M.C."/>
            <person name="Arling V."/>
            <person name="Goji N."/>
            <person name="Janzen T.W."/>
            <person name="Duceppe M.-O."/>
            <person name="Mathews A."/>
            <person name="Carrillo C."/>
            <person name="Amoako K."/>
        </authorList>
    </citation>
    <scope>NUCLEOTIDE SEQUENCE [LARGE SCALE GENOMIC DNA]</scope>
    <source>
        <strain evidence="4">GTA</strain>
        <plasmid evidence="4">unnamed1</plasmid>
    </source>
</reference>
<dbReference type="Pfam" id="PF18406">
    <property type="entry name" value="DUF1281_C"/>
    <property type="match status" value="1"/>
</dbReference>
<dbReference type="InterPro" id="IPR009694">
    <property type="entry name" value="DUF1281"/>
</dbReference>